<organism evidence="1">
    <name type="scientific">Rhizophora mucronata</name>
    <name type="common">Asiatic mangrove</name>
    <dbReference type="NCBI Taxonomy" id="61149"/>
    <lineage>
        <taxon>Eukaryota</taxon>
        <taxon>Viridiplantae</taxon>
        <taxon>Streptophyta</taxon>
        <taxon>Embryophyta</taxon>
        <taxon>Tracheophyta</taxon>
        <taxon>Spermatophyta</taxon>
        <taxon>Magnoliopsida</taxon>
        <taxon>eudicotyledons</taxon>
        <taxon>Gunneridae</taxon>
        <taxon>Pentapetalae</taxon>
        <taxon>rosids</taxon>
        <taxon>fabids</taxon>
        <taxon>Malpighiales</taxon>
        <taxon>Rhizophoraceae</taxon>
        <taxon>Rhizophora</taxon>
    </lineage>
</organism>
<evidence type="ECO:0000313" key="1">
    <source>
        <dbReference type="EMBL" id="MBX56472.1"/>
    </source>
</evidence>
<name>A0A2P2PNZ4_RHIMU</name>
<proteinExistence type="predicted"/>
<accession>A0A2P2PNZ4</accession>
<dbReference type="EMBL" id="GGEC01075988">
    <property type="protein sequence ID" value="MBX56472.1"/>
    <property type="molecule type" value="Transcribed_RNA"/>
</dbReference>
<protein>
    <submittedName>
        <fullName evidence="1">Uncharacterized protein</fullName>
    </submittedName>
</protein>
<sequence length="12" mass="1621">MELNYSFFLFYF</sequence>
<reference evidence="1" key="1">
    <citation type="submission" date="2018-02" db="EMBL/GenBank/DDBJ databases">
        <title>Rhizophora mucronata_Transcriptome.</title>
        <authorList>
            <person name="Meera S.P."/>
            <person name="Sreeshan A."/>
            <person name="Augustine A."/>
        </authorList>
    </citation>
    <scope>NUCLEOTIDE SEQUENCE</scope>
    <source>
        <tissue evidence="1">Leaf</tissue>
    </source>
</reference>